<evidence type="ECO:0000313" key="3">
    <source>
        <dbReference type="EMBL" id="SEA95772.1"/>
    </source>
</evidence>
<dbReference type="EMBL" id="FNRL01000024">
    <property type="protein sequence ID" value="SEA95772.1"/>
    <property type="molecule type" value="Genomic_DNA"/>
</dbReference>
<dbReference type="AlphaFoldDB" id="A0A1H4FH06"/>
<dbReference type="InterPro" id="IPR011051">
    <property type="entry name" value="RmlC_Cupin_sf"/>
</dbReference>
<dbReference type="Pfam" id="PF07883">
    <property type="entry name" value="Cupin_2"/>
    <property type="match status" value="1"/>
</dbReference>
<keyword evidence="1" id="KW-1133">Transmembrane helix</keyword>
<evidence type="ECO:0000256" key="1">
    <source>
        <dbReference type="SAM" id="Phobius"/>
    </source>
</evidence>
<keyword evidence="3" id="KW-0413">Isomerase</keyword>
<dbReference type="Gene3D" id="2.60.120.10">
    <property type="entry name" value="Jelly Rolls"/>
    <property type="match status" value="1"/>
</dbReference>
<feature type="domain" description="Cupin type-2" evidence="2">
    <location>
        <begin position="32"/>
        <end position="99"/>
    </location>
</feature>
<reference evidence="4" key="1">
    <citation type="submission" date="2016-10" db="EMBL/GenBank/DDBJ databases">
        <authorList>
            <person name="Varghese N."/>
            <person name="Submissions S."/>
        </authorList>
    </citation>
    <scope>NUCLEOTIDE SEQUENCE [LARGE SCALE GENOMIC DNA]</scope>
    <source>
        <strain evidence="4">DSM 23920</strain>
    </source>
</reference>
<dbReference type="Proteomes" id="UP000199656">
    <property type="component" value="Unassembled WGS sequence"/>
</dbReference>
<keyword evidence="4" id="KW-1185">Reference proteome</keyword>
<evidence type="ECO:0000313" key="4">
    <source>
        <dbReference type="Proteomes" id="UP000199656"/>
    </source>
</evidence>
<keyword evidence="1" id="KW-0812">Transmembrane</keyword>
<sequence>MNSTIINPVIKDEVTFVQTAAATSGRITTLQVTLMPGGGTPMHYHRNFSETFVVVSGELTIALKNRTLVLSAGQKLTVEKGMAHRFSNNSGAPVVFTTVVLPGSQGFEDALRILYGLAADGKTDDKGVPRNLMVMAVVSKISDMHLAGPGVLLLPLLQLLNLVASVLGYREKLLAQYCRN</sequence>
<name>A0A1H4FH06_9BACT</name>
<feature type="transmembrane region" description="Helical" evidence="1">
    <location>
        <begin position="146"/>
        <end position="169"/>
    </location>
</feature>
<dbReference type="InterPro" id="IPR014710">
    <property type="entry name" value="RmlC-like_jellyroll"/>
</dbReference>
<evidence type="ECO:0000259" key="2">
    <source>
        <dbReference type="Pfam" id="PF07883"/>
    </source>
</evidence>
<dbReference type="STRING" id="408074.SAMN05660909_04354"/>
<accession>A0A1H4FH06</accession>
<dbReference type="InterPro" id="IPR053146">
    <property type="entry name" value="QDO-like"/>
</dbReference>
<dbReference type="RefSeq" id="WP_089764172.1">
    <property type="nucleotide sequence ID" value="NZ_BKAT01000043.1"/>
</dbReference>
<dbReference type="PANTHER" id="PTHR36440:SF1">
    <property type="entry name" value="PUTATIVE (AFU_ORTHOLOGUE AFUA_8G07350)-RELATED"/>
    <property type="match status" value="1"/>
</dbReference>
<dbReference type="SUPFAM" id="SSF51182">
    <property type="entry name" value="RmlC-like cupins"/>
    <property type="match status" value="1"/>
</dbReference>
<dbReference type="GO" id="GO:0016853">
    <property type="term" value="F:isomerase activity"/>
    <property type="evidence" value="ECO:0007669"/>
    <property type="project" value="UniProtKB-KW"/>
</dbReference>
<keyword evidence="1" id="KW-0472">Membrane</keyword>
<protein>
    <submittedName>
        <fullName evidence="3">Mannose-6-phosphate isomerase, cupin superfamily</fullName>
    </submittedName>
</protein>
<gene>
    <name evidence="3" type="ORF">SAMN05660909_04354</name>
</gene>
<proteinExistence type="predicted"/>
<dbReference type="InterPro" id="IPR013096">
    <property type="entry name" value="Cupin_2"/>
</dbReference>
<dbReference type="OrthoDB" id="72027at2"/>
<dbReference type="PANTHER" id="PTHR36440">
    <property type="entry name" value="PUTATIVE (AFU_ORTHOLOGUE AFUA_8G07350)-RELATED"/>
    <property type="match status" value="1"/>
</dbReference>
<organism evidence="3 4">
    <name type="scientific">Chitinophaga terrae</name>
    <name type="common">ex Kim and Jung 2007</name>
    <dbReference type="NCBI Taxonomy" id="408074"/>
    <lineage>
        <taxon>Bacteria</taxon>
        <taxon>Pseudomonadati</taxon>
        <taxon>Bacteroidota</taxon>
        <taxon>Chitinophagia</taxon>
        <taxon>Chitinophagales</taxon>
        <taxon>Chitinophagaceae</taxon>
        <taxon>Chitinophaga</taxon>
    </lineage>
</organism>